<dbReference type="EMBL" id="BPVZ01000757">
    <property type="protein sequence ID" value="GKV52556.1"/>
    <property type="molecule type" value="Genomic_DNA"/>
</dbReference>
<dbReference type="AlphaFoldDB" id="A0AAV5MV13"/>
<proteinExistence type="predicted"/>
<name>A0AAV5MV13_9ROSI</name>
<accession>A0AAV5MV13</accession>
<comment type="caution">
    <text evidence="1">The sequence shown here is derived from an EMBL/GenBank/DDBJ whole genome shotgun (WGS) entry which is preliminary data.</text>
</comment>
<protein>
    <submittedName>
        <fullName evidence="1">Uncharacterized protein</fullName>
    </submittedName>
</protein>
<evidence type="ECO:0000313" key="1">
    <source>
        <dbReference type="EMBL" id="GKV52556.1"/>
    </source>
</evidence>
<dbReference type="Proteomes" id="UP001054252">
    <property type="component" value="Unassembled WGS sequence"/>
</dbReference>
<organism evidence="1 2">
    <name type="scientific">Rubroshorea leprosula</name>
    <dbReference type="NCBI Taxonomy" id="152421"/>
    <lineage>
        <taxon>Eukaryota</taxon>
        <taxon>Viridiplantae</taxon>
        <taxon>Streptophyta</taxon>
        <taxon>Embryophyta</taxon>
        <taxon>Tracheophyta</taxon>
        <taxon>Spermatophyta</taxon>
        <taxon>Magnoliopsida</taxon>
        <taxon>eudicotyledons</taxon>
        <taxon>Gunneridae</taxon>
        <taxon>Pentapetalae</taxon>
        <taxon>rosids</taxon>
        <taxon>malvids</taxon>
        <taxon>Malvales</taxon>
        <taxon>Dipterocarpaceae</taxon>
        <taxon>Rubroshorea</taxon>
    </lineage>
</organism>
<evidence type="ECO:0000313" key="2">
    <source>
        <dbReference type="Proteomes" id="UP001054252"/>
    </source>
</evidence>
<gene>
    <name evidence="1" type="ORF">SLEP1_g59133</name>
</gene>
<sequence length="51" mass="5396">MFLKDHHRNGKKKLTMSLSGMALVAITSPLGCIFALRHSGTCHGATAEGIS</sequence>
<reference evidence="1 2" key="1">
    <citation type="journal article" date="2021" name="Commun. Biol.">
        <title>The genome of Shorea leprosula (Dipterocarpaceae) highlights the ecological relevance of drought in aseasonal tropical rainforests.</title>
        <authorList>
            <person name="Ng K.K.S."/>
            <person name="Kobayashi M.J."/>
            <person name="Fawcett J.A."/>
            <person name="Hatakeyama M."/>
            <person name="Paape T."/>
            <person name="Ng C.H."/>
            <person name="Ang C.C."/>
            <person name="Tnah L.H."/>
            <person name="Lee C.T."/>
            <person name="Nishiyama T."/>
            <person name="Sese J."/>
            <person name="O'Brien M.J."/>
            <person name="Copetti D."/>
            <person name="Mohd Noor M.I."/>
            <person name="Ong R.C."/>
            <person name="Putra M."/>
            <person name="Sireger I.Z."/>
            <person name="Indrioko S."/>
            <person name="Kosugi Y."/>
            <person name="Izuno A."/>
            <person name="Isagi Y."/>
            <person name="Lee S.L."/>
            <person name="Shimizu K.K."/>
        </authorList>
    </citation>
    <scope>NUCLEOTIDE SEQUENCE [LARGE SCALE GENOMIC DNA]</scope>
    <source>
        <strain evidence="1">214</strain>
    </source>
</reference>
<keyword evidence="2" id="KW-1185">Reference proteome</keyword>